<proteinExistence type="predicted"/>
<name>A0A9W6C388_9FIRM</name>
<dbReference type="EMBL" id="BSBO01000006">
    <property type="protein sequence ID" value="GLG03621.1"/>
    <property type="molecule type" value="Genomic_DNA"/>
</dbReference>
<keyword evidence="1" id="KW-0472">Membrane</keyword>
<keyword evidence="1" id="KW-0812">Transmembrane</keyword>
<reference evidence="2 3" key="1">
    <citation type="journal article" date="2023" name="Int. J. Syst. Evol. Microbiol.">
        <title>Sellimonas catena sp. nov., isolated from human faeces.</title>
        <authorList>
            <person name="Hisatomi A."/>
            <person name="Ohkuma M."/>
            <person name="Sakamoto M."/>
        </authorList>
    </citation>
    <scope>NUCLEOTIDE SEQUENCE [LARGE SCALE GENOMIC DNA]</scope>
    <source>
        <strain evidence="2 3">12EGH17</strain>
    </source>
</reference>
<feature type="transmembrane region" description="Helical" evidence="1">
    <location>
        <begin position="39"/>
        <end position="57"/>
    </location>
</feature>
<evidence type="ECO:0000313" key="2">
    <source>
        <dbReference type="EMBL" id="GLG03621.1"/>
    </source>
</evidence>
<sequence>MKKEWKICIAPYKLAYSILFLLLFALVRGVTLTSEIGPALMPGVAVLASVFCAETSVMDRNGQRWEIICLKPEKNRIRMIYRRWIIQAVYLYVTALAAYFTFYWQKPYRMTERTFASEYGGYAAALAGTVLFWSLISVVISNLAKSQWAGIGVSVLLWITTNSTTGERLFGRYNLFAYSFCDSMGAKWNEWAYGTLIQILLSIVFLVLISIIEKRVSK</sequence>
<keyword evidence="1" id="KW-1133">Transmembrane helix</keyword>
<evidence type="ECO:0000256" key="1">
    <source>
        <dbReference type="SAM" id="Phobius"/>
    </source>
</evidence>
<feature type="transmembrane region" description="Helical" evidence="1">
    <location>
        <begin position="122"/>
        <end position="141"/>
    </location>
</feature>
<gene>
    <name evidence="2" type="ORF">Selli1_07950</name>
</gene>
<dbReference type="Proteomes" id="UP001145145">
    <property type="component" value="Unassembled WGS sequence"/>
</dbReference>
<dbReference type="RefSeq" id="WP_191437022.1">
    <property type="nucleotide sequence ID" value="NZ_BSBO01000006.1"/>
</dbReference>
<organism evidence="2 3">
    <name type="scientific">Sellimonas catena</name>
    <dbReference type="NCBI Taxonomy" id="2994035"/>
    <lineage>
        <taxon>Bacteria</taxon>
        <taxon>Bacillati</taxon>
        <taxon>Bacillota</taxon>
        <taxon>Clostridia</taxon>
        <taxon>Lachnospirales</taxon>
        <taxon>Lachnospiraceae</taxon>
        <taxon>Sellimonas</taxon>
    </lineage>
</organism>
<dbReference type="AlphaFoldDB" id="A0A9W6C388"/>
<comment type="caution">
    <text evidence="2">The sequence shown here is derived from an EMBL/GenBank/DDBJ whole genome shotgun (WGS) entry which is preliminary data.</text>
</comment>
<evidence type="ECO:0000313" key="3">
    <source>
        <dbReference type="Proteomes" id="UP001145145"/>
    </source>
</evidence>
<keyword evidence="3" id="KW-1185">Reference proteome</keyword>
<protein>
    <submittedName>
        <fullName evidence="2">Uncharacterized protein</fullName>
    </submittedName>
</protein>
<feature type="transmembrane region" description="Helical" evidence="1">
    <location>
        <begin position="191"/>
        <end position="212"/>
    </location>
</feature>
<accession>A0A9W6C388</accession>
<feature type="transmembrane region" description="Helical" evidence="1">
    <location>
        <begin position="148"/>
        <end position="171"/>
    </location>
</feature>
<feature type="transmembrane region" description="Helical" evidence="1">
    <location>
        <begin position="84"/>
        <end position="102"/>
    </location>
</feature>